<dbReference type="InterPro" id="IPR036390">
    <property type="entry name" value="WH_DNA-bd_sf"/>
</dbReference>
<comment type="caution">
    <text evidence="3">The sequence shown here is derived from an EMBL/GenBank/DDBJ whole genome shotgun (WGS) entry which is preliminary data.</text>
</comment>
<dbReference type="PANTHER" id="PTHR43252">
    <property type="entry name" value="TRANSCRIPTIONAL REGULATOR YQJI"/>
    <property type="match status" value="1"/>
</dbReference>
<dbReference type="InterPro" id="IPR005149">
    <property type="entry name" value="Tscrpt_reg_PadR_N"/>
</dbReference>
<dbReference type="Gene3D" id="1.10.10.10">
    <property type="entry name" value="Winged helix-like DNA-binding domain superfamily/Winged helix DNA-binding domain"/>
    <property type="match status" value="1"/>
</dbReference>
<dbReference type="AlphaFoldDB" id="A0A9W5YBE4"/>
<dbReference type="Pfam" id="PF10400">
    <property type="entry name" value="Vir_act_alpha_C"/>
    <property type="match status" value="1"/>
</dbReference>
<dbReference type="SUPFAM" id="SSF46785">
    <property type="entry name" value="Winged helix' DNA-binding domain"/>
    <property type="match status" value="1"/>
</dbReference>
<reference evidence="3" key="1">
    <citation type="submission" date="2022-06" db="EMBL/GenBank/DDBJ databases">
        <title>Vallitalea longa sp. nov., an anaerobic bacterium isolated from marine sediment.</title>
        <authorList>
            <person name="Hirano S."/>
            <person name="Terahara T."/>
            <person name="Mori K."/>
            <person name="Hamada M."/>
            <person name="Matsumoto R."/>
            <person name="Kobayashi T."/>
        </authorList>
    </citation>
    <scope>NUCLEOTIDE SEQUENCE</scope>
    <source>
        <strain evidence="3">SH18-1</strain>
    </source>
</reference>
<keyword evidence="4" id="KW-1185">Reference proteome</keyword>
<dbReference type="Pfam" id="PF03551">
    <property type="entry name" value="PadR"/>
    <property type="match status" value="1"/>
</dbReference>
<dbReference type="InterPro" id="IPR036388">
    <property type="entry name" value="WH-like_DNA-bd_sf"/>
</dbReference>
<dbReference type="Proteomes" id="UP001144256">
    <property type="component" value="Unassembled WGS sequence"/>
</dbReference>
<dbReference type="Gene3D" id="6.10.140.190">
    <property type="match status" value="1"/>
</dbReference>
<protein>
    <submittedName>
        <fullName evidence="3">Transcriptional regulator</fullName>
    </submittedName>
</protein>
<evidence type="ECO:0000313" key="3">
    <source>
        <dbReference type="EMBL" id="GKX29273.1"/>
    </source>
</evidence>
<feature type="domain" description="Transcription regulator PadR N-terminal" evidence="1">
    <location>
        <begin position="7"/>
        <end position="80"/>
    </location>
</feature>
<evidence type="ECO:0000259" key="2">
    <source>
        <dbReference type="Pfam" id="PF10400"/>
    </source>
</evidence>
<proteinExistence type="predicted"/>
<dbReference type="InterPro" id="IPR018309">
    <property type="entry name" value="Tscrpt_reg_PadR_C"/>
</dbReference>
<name>A0A9W5YBE4_9FIRM</name>
<sequence>MSLKHGLLGLLHYGSMSGYELDKFFKSSLNFFWQANRSQIYRELNKMEDEGWLTSKIVFQTEKPNKKLYTITDEGKNEFEKWLTIDCVDDALFTRNPLLLKTFFAGERGDDDNIRMLEDFKERCEKELMNIQQACRSRCEKNKDEIYWSITADYGEYYYDMCINWAKNSINKLKGEKE</sequence>
<dbReference type="PANTHER" id="PTHR43252:SF6">
    <property type="entry name" value="NEGATIVE TRANSCRIPTION REGULATOR PADR"/>
    <property type="match status" value="1"/>
</dbReference>
<dbReference type="RefSeq" id="WP_281814701.1">
    <property type="nucleotide sequence ID" value="NZ_BRLB01000003.1"/>
</dbReference>
<feature type="domain" description="Transcription regulator PadR C-terminal" evidence="2">
    <location>
        <begin position="94"/>
        <end position="174"/>
    </location>
</feature>
<accession>A0A9W5YBE4</accession>
<organism evidence="3 4">
    <name type="scientific">Vallitalea longa</name>
    <dbReference type="NCBI Taxonomy" id="2936439"/>
    <lineage>
        <taxon>Bacteria</taxon>
        <taxon>Bacillati</taxon>
        <taxon>Bacillota</taxon>
        <taxon>Clostridia</taxon>
        <taxon>Lachnospirales</taxon>
        <taxon>Vallitaleaceae</taxon>
        <taxon>Vallitalea</taxon>
    </lineage>
</organism>
<dbReference type="EMBL" id="BRLB01000003">
    <property type="protein sequence ID" value="GKX29273.1"/>
    <property type="molecule type" value="Genomic_DNA"/>
</dbReference>
<evidence type="ECO:0000313" key="4">
    <source>
        <dbReference type="Proteomes" id="UP001144256"/>
    </source>
</evidence>
<gene>
    <name evidence="3" type="ORF">SH1V18_17530</name>
</gene>
<evidence type="ECO:0000259" key="1">
    <source>
        <dbReference type="Pfam" id="PF03551"/>
    </source>
</evidence>